<keyword evidence="1" id="KW-0472">Membrane</keyword>
<feature type="transmembrane region" description="Helical" evidence="1">
    <location>
        <begin position="32"/>
        <end position="48"/>
    </location>
</feature>
<sequence>METYLATELFAINYLQIVWALLNKKYIDKKQTILLSCLLILVIIISFFIRTPYVFLLLFAFFASSALFIVQHTSSWILMALTPFLINSLVIISWLFTYDLLNVLFQLNYIDATQRQFFVPFSLLAQQVCLLSLILVVKKVDKKYMISDSILHIRKSYKLQSMIALFFLIIFSLLKQIAITFFYVQSFFYLTFLLLTLNLIVYTTAYLYSTYYQEQLKKEVLFEQYNQELEKITVSDEFRHDYRNILLSLVNYLEQGENQQALNYIASITDYSKDFLEEDSYDDLSNIDSPSVQGFLISLIELCKKEQVKLHLAIPDKIQENNISFLLIDFLHCLSTLSDFAVKETTNSKEKNLYMIIKKEINGLYIQLTNMPHPENNLEKMTEPLKNQKKYYKEIGLKTVIKTIQQYENADFSLQSNEKHFLVQFTL</sequence>
<accession>A0A1E5GEA0</accession>
<feature type="transmembrane region" description="Helical" evidence="1">
    <location>
        <begin position="77"/>
        <end position="97"/>
    </location>
</feature>
<dbReference type="STRING" id="903984.BCR21_12205"/>
<name>A0A1E5GEA0_9ENTE</name>
<dbReference type="InterPro" id="IPR032834">
    <property type="entry name" value="NatK-like_C"/>
</dbReference>
<dbReference type="Proteomes" id="UP000094068">
    <property type="component" value="Unassembled WGS sequence"/>
</dbReference>
<comment type="caution">
    <text evidence="3">The sequence shown here is derived from an EMBL/GenBank/DDBJ whole genome shotgun (WGS) entry which is preliminary data.</text>
</comment>
<proteinExistence type="predicted"/>
<evidence type="ECO:0000259" key="2">
    <source>
        <dbReference type="Pfam" id="PF14501"/>
    </source>
</evidence>
<organism evidence="3 4">
    <name type="scientific">Enterococcus ureasiticus</name>
    <dbReference type="NCBI Taxonomy" id="903984"/>
    <lineage>
        <taxon>Bacteria</taxon>
        <taxon>Bacillati</taxon>
        <taxon>Bacillota</taxon>
        <taxon>Bacilli</taxon>
        <taxon>Lactobacillales</taxon>
        <taxon>Enterococcaceae</taxon>
        <taxon>Enterococcus</taxon>
    </lineage>
</organism>
<feature type="transmembrane region" description="Helical" evidence="1">
    <location>
        <begin position="54"/>
        <end position="70"/>
    </location>
</feature>
<keyword evidence="1" id="KW-0812">Transmembrane</keyword>
<feature type="transmembrane region" description="Helical" evidence="1">
    <location>
        <begin position="162"/>
        <end position="183"/>
    </location>
</feature>
<evidence type="ECO:0000313" key="3">
    <source>
        <dbReference type="EMBL" id="OEG11038.1"/>
    </source>
</evidence>
<evidence type="ECO:0000256" key="1">
    <source>
        <dbReference type="SAM" id="Phobius"/>
    </source>
</evidence>
<dbReference type="RefSeq" id="WP_069646785.1">
    <property type="nucleotide sequence ID" value="NZ_MIJZ01000014.1"/>
</dbReference>
<feature type="transmembrane region" description="Helical" evidence="1">
    <location>
        <begin position="117"/>
        <end position="137"/>
    </location>
</feature>
<feature type="domain" description="Sensor histidine kinase NatK-like C-terminal" evidence="2">
    <location>
        <begin position="327"/>
        <end position="426"/>
    </location>
</feature>
<keyword evidence="1" id="KW-1133">Transmembrane helix</keyword>
<reference evidence="4" key="1">
    <citation type="submission" date="2016-09" db="EMBL/GenBank/DDBJ databases">
        <authorList>
            <person name="Gulvik C.A."/>
        </authorList>
    </citation>
    <scope>NUCLEOTIDE SEQUENCE [LARGE SCALE GENOMIC DNA]</scope>
    <source>
        <strain evidence="4">DSM 23328</strain>
    </source>
</reference>
<dbReference type="InterPro" id="IPR036890">
    <property type="entry name" value="HATPase_C_sf"/>
</dbReference>
<protein>
    <recommendedName>
        <fullName evidence="2">Sensor histidine kinase NatK-like C-terminal domain-containing protein</fullName>
    </recommendedName>
</protein>
<evidence type="ECO:0000313" key="4">
    <source>
        <dbReference type="Proteomes" id="UP000094068"/>
    </source>
</evidence>
<dbReference type="AlphaFoldDB" id="A0A1E5GEA0"/>
<keyword evidence="4" id="KW-1185">Reference proteome</keyword>
<dbReference type="Gene3D" id="3.30.565.10">
    <property type="entry name" value="Histidine kinase-like ATPase, C-terminal domain"/>
    <property type="match status" value="1"/>
</dbReference>
<gene>
    <name evidence="3" type="ORF">BCR21_12205</name>
</gene>
<dbReference type="Pfam" id="PF14501">
    <property type="entry name" value="HATPase_c_5"/>
    <property type="match status" value="1"/>
</dbReference>
<dbReference type="OrthoDB" id="1656061at2"/>
<dbReference type="EMBL" id="MIJZ01000014">
    <property type="protein sequence ID" value="OEG11038.1"/>
    <property type="molecule type" value="Genomic_DNA"/>
</dbReference>
<feature type="transmembrane region" description="Helical" evidence="1">
    <location>
        <begin position="189"/>
        <end position="208"/>
    </location>
</feature>